<organism evidence="2">
    <name type="scientific">hydrothermal vent metagenome</name>
    <dbReference type="NCBI Taxonomy" id="652676"/>
    <lineage>
        <taxon>unclassified sequences</taxon>
        <taxon>metagenomes</taxon>
        <taxon>ecological metagenomes</taxon>
    </lineage>
</organism>
<feature type="transmembrane region" description="Helical" evidence="1">
    <location>
        <begin position="20"/>
        <end position="45"/>
    </location>
</feature>
<dbReference type="Pfam" id="PF19883">
    <property type="entry name" value="DUF6356"/>
    <property type="match status" value="1"/>
</dbReference>
<protein>
    <submittedName>
        <fullName evidence="2">Uncharacterized protein</fullName>
    </submittedName>
</protein>
<sequence length="68" mass="8080">MWDLHHLQKAHSGYFKHLFIAMWFNLLGLAMVITGVIHAFIPWLFPFTPYLLAKKITRGTEQYFIQDD</sequence>
<accession>A0A3B1B844</accession>
<dbReference type="EMBL" id="UOFZ01000028">
    <property type="protein sequence ID" value="VAX12282.1"/>
    <property type="molecule type" value="Genomic_DNA"/>
</dbReference>
<keyword evidence="1" id="KW-0472">Membrane</keyword>
<proteinExistence type="predicted"/>
<dbReference type="InterPro" id="IPR045936">
    <property type="entry name" value="DUF6356"/>
</dbReference>
<keyword evidence="1" id="KW-1133">Transmembrane helix</keyword>
<dbReference type="AlphaFoldDB" id="A0A3B1B844"/>
<gene>
    <name evidence="2" type="ORF">MNBD_GAMMA24-460</name>
</gene>
<reference evidence="2" key="1">
    <citation type="submission" date="2018-06" db="EMBL/GenBank/DDBJ databases">
        <authorList>
            <person name="Zhirakovskaya E."/>
        </authorList>
    </citation>
    <scope>NUCLEOTIDE SEQUENCE</scope>
</reference>
<name>A0A3B1B844_9ZZZZ</name>
<keyword evidence="1" id="KW-0812">Transmembrane</keyword>
<evidence type="ECO:0000313" key="2">
    <source>
        <dbReference type="EMBL" id="VAX12282.1"/>
    </source>
</evidence>
<evidence type="ECO:0000256" key="1">
    <source>
        <dbReference type="SAM" id="Phobius"/>
    </source>
</evidence>